<keyword evidence="2 7" id="KW-0378">Hydrolase</keyword>
<reference evidence="7 9" key="2">
    <citation type="submission" date="2018-08" db="EMBL/GenBank/DDBJ databases">
        <title>A genome reference for cultivated species of the human gut microbiota.</title>
        <authorList>
            <person name="Zou Y."/>
            <person name="Xue W."/>
            <person name="Luo G."/>
        </authorList>
    </citation>
    <scope>NUCLEOTIDE SEQUENCE [LARGE SCALE GENOMIC DNA]</scope>
    <source>
        <strain evidence="7 9">AF22-3AC</strain>
    </source>
</reference>
<keyword evidence="3" id="KW-0326">Glycosidase</keyword>
<feature type="signal peptide" evidence="4">
    <location>
        <begin position="1"/>
        <end position="20"/>
    </location>
</feature>
<feature type="domain" description="Mannosylglycerate hydrolase MGH1-like glycoside hydrolase" evidence="5">
    <location>
        <begin position="611"/>
        <end position="812"/>
    </location>
</feature>
<gene>
    <name evidence="6" type="ORF">BcellWH2_02643</name>
    <name evidence="7" type="ORF">DWX97_17110</name>
</gene>
<feature type="chain" id="PRO_5033722704" evidence="4">
    <location>
        <begin position="21"/>
        <end position="917"/>
    </location>
</feature>
<dbReference type="Proteomes" id="UP000283341">
    <property type="component" value="Unassembled WGS sequence"/>
</dbReference>
<dbReference type="InterPro" id="IPR012341">
    <property type="entry name" value="6hp_glycosidase-like_sf"/>
</dbReference>
<protein>
    <submittedName>
        <fullName evidence="6">Alpha-glucosidase</fullName>
    </submittedName>
    <submittedName>
        <fullName evidence="7">Glycoside hydrolase</fullName>
    </submittedName>
</protein>
<dbReference type="PATRIC" id="fig|246787.4.peg.2720"/>
<evidence type="ECO:0000256" key="1">
    <source>
        <dbReference type="ARBA" id="ARBA00010833"/>
    </source>
</evidence>
<sequence>MKRYLMTFLTAIMTLCCAGAVFPLPSSGNSHDIASLHAWGPYSKRYAGISHIPDMRKGIRFDFSVMPGYYRNRQLVPHVLFESSYYPWEINPEMTRITYRYELEWKDRVYTDVTYHILDDNRTLVGIHCVNNTSMPQNLVLNQMAYIDYPETYPQVAVSDTSGLQWYNAIDYIENEPASKSPQYKLVYDGWQRNEERSTSSLDGSILGRGFGRNEGDRLSYLVNILPGQENGAIGLRFKMKKGESAVLCLKGLVEQSVELEGTGEFSFLSVPYNGKKAGEYKLELVSGSTVAISLDGFFIGDVDGINKVNVVRTPIPFTPVMEVGETKQDFILKYKDCDNYYGVAWNYQHSEVREVLNGELESFFRRRVHEHVSSRLIGDRNWHYANAFLRPIVLEPDSEQTIYMLVCSGNKEQVKQELQDFHSTPDKLVARISSAEKAKPEDQVLPGGEKYLLGNRLLQASLLSNIVYPVYTQKEYIRHFTPGKNWNSLYTWDSGFIALGLIDVDPVKAFECIKAYTTPVGSESAFIHHGTPLPIQMYAYADLWNNSLSQEALRFLYPRLKQYFDFMVGADSYSPTRMAGSGLLRTWDYFYNSGGWDDYPPQHALRGNKSQYQSVTPVVTSAYYLRAAKILRLAAKELGLKKDVKAYERIIKYLSYALQTYSWDEESGYFGYVVHDSLGNATDIFRYKDQSNFNKGLDGVTPLVAGICSPAQVDRLMEHLFSPDELWTKVGLSTVDQSAPYYKEDGYWNGAVWFPHQWMMWKALLDLGKGEEAYRVAHTALDNWEKECEESYFTFEHFIISSGRGAGWHQFSGLSSPILNWFAAYYRPGKVSTGFEVWITKSDFNENHSRYKAELSFDDSTKPHERCMIVCMDAGHQYEVFFNGKPVQYRSGHAGMLEITLPATNKTGELEVRTLD</sequence>
<comment type="similarity">
    <text evidence="1">Belongs to the glycosyl hydrolase 63 family.</text>
</comment>
<evidence type="ECO:0000313" key="8">
    <source>
        <dbReference type="Proteomes" id="UP000061809"/>
    </source>
</evidence>
<dbReference type="GO" id="GO:0004573">
    <property type="term" value="F:Glc3Man9GlcNAc2 oligosaccharide glucosidase activity"/>
    <property type="evidence" value="ECO:0007669"/>
    <property type="project" value="InterPro"/>
</dbReference>
<proteinExistence type="inferred from homology"/>
<dbReference type="EMBL" id="CP012801">
    <property type="protein sequence ID" value="ALJ59882.1"/>
    <property type="molecule type" value="Genomic_DNA"/>
</dbReference>
<evidence type="ECO:0000259" key="5">
    <source>
        <dbReference type="Pfam" id="PF22422"/>
    </source>
</evidence>
<reference evidence="6 8" key="1">
    <citation type="journal article" date="2015" name="Science">
        <title>Genetic determinants of in vivo fitness and diet responsiveness in multiple human gut Bacteroides.</title>
        <authorList>
            <person name="Wu M."/>
            <person name="McNulty N.P."/>
            <person name="Rodionov D.A."/>
            <person name="Khoroshkin M.S."/>
            <person name="Griffin N.W."/>
            <person name="Cheng J."/>
            <person name="Latreille P."/>
            <person name="Kerstetter R.A."/>
            <person name="Terrapon N."/>
            <person name="Henrissat B."/>
            <person name="Osterman A.L."/>
            <person name="Gordon J.I."/>
        </authorList>
    </citation>
    <scope>NUCLEOTIDE SEQUENCE [LARGE SCALE GENOMIC DNA]</scope>
    <source>
        <strain evidence="6 8">WH2</strain>
    </source>
</reference>
<dbReference type="EMBL" id="QRVJ01000016">
    <property type="protein sequence ID" value="RGS35177.1"/>
    <property type="molecule type" value="Genomic_DNA"/>
</dbReference>
<dbReference type="Pfam" id="PF22422">
    <property type="entry name" value="MGH1-like_GH"/>
    <property type="match status" value="1"/>
</dbReference>
<evidence type="ECO:0000256" key="4">
    <source>
        <dbReference type="SAM" id="SignalP"/>
    </source>
</evidence>
<evidence type="ECO:0000313" key="7">
    <source>
        <dbReference type="EMBL" id="RGS35177.1"/>
    </source>
</evidence>
<name>A0A0P0GC60_9BACE</name>
<dbReference type="KEGG" id="bcel:BcellWH2_02643"/>
<dbReference type="PANTHER" id="PTHR10412">
    <property type="entry name" value="MANNOSYL-OLIGOSACCHARIDE GLUCOSIDASE"/>
    <property type="match status" value="1"/>
</dbReference>
<evidence type="ECO:0000313" key="6">
    <source>
        <dbReference type="EMBL" id="ALJ59882.1"/>
    </source>
</evidence>
<organism evidence="6 8">
    <name type="scientific">Bacteroides cellulosilyticus</name>
    <dbReference type="NCBI Taxonomy" id="246787"/>
    <lineage>
        <taxon>Bacteria</taxon>
        <taxon>Pseudomonadati</taxon>
        <taxon>Bacteroidota</taxon>
        <taxon>Bacteroidia</taxon>
        <taxon>Bacteroidales</taxon>
        <taxon>Bacteroidaceae</taxon>
        <taxon>Bacteroides</taxon>
    </lineage>
</organism>
<dbReference type="SUPFAM" id="SSF48208">
    <property type="entry name" value="Six-hairpin glycosidases"/>
    <property type="match status" value="1"/>
</dbReference>
<dbReference type="AlphaFoldDB" id="A0A0P0GC60"/>
<evidence type="ECO:0000256" key="3">
    <source>
        <dbReference type="ARBA" id="ARBA00023295"/>
    </source>
</evidence>
<dbReference type="InterPro" id="IPR054491">
    <property type="entry name" value="MGH1-like_GH"/>
</dbReference>
<dbReference type="InterPro" id="IPR004888">
    <property type="entry name" value="Glycoside_hydrolase_63"/>
</dbReference>
<dbReference type="GO" id="GO:0009311">
    <property type="term" value="P:oligosaccharide metabolic process"/>
    <property type="evidence" value="ECO:0007669"/>
    <property type="project" value="InterPro"/>
</dbReference>
<evidence type="ECO:0000256" key="2">
    <source>
        <dbReference type="ARBA" id="ARBA00022801"/>
    </source>
</evidence>
<dbReference type="GO" id="GO:0006487">
    <property type="term" value="P:protein N-linked glycosylation"/>
    <property type="evidence" value="ECO:0007669"/>
    <property type="project" value="TreeGrafter"/>
</dbReference>
<dbReference type="RefSeq" id="WP_029426249.1">
    <property type="nucleotide sequence ID" value="NZ_CP012801.1"/>
</dbReference>
<evidence type="ECO:0000313" key="9">
    <source>
        <dbReference type="Proteomes" id="UP000283341"/>
    </source>
</evidence>
<dbReference type="InterPro" id="IPR008928">
    <property type="entry name" value="6-hairpin_glycosidase_sf"/>
</dbReference>
<dbReference type="Gene3D" id="1.50.10.10">
    <property type="match status" value="1"/>
</dbReference>
<keyword evidence="4" id="KW-0732">Signal</keyword>
<dbReference type="PANTHER" id="PTHR10412:SF11">
    <property type="entry name" value="MANNOSYL-OLIGOSACCHARIDE GLUCOSIDASE"/>
    <property type="match status" value="1"/>
</dbReference>
<accession>A0A0P0GC60</accession>
<dbReference type="Proteomes" id="UP000061809">
    <property type="component" value="Chromosome"/>
</dbReference>